<dbReference type="InterPro" id="IPR003961">
    <property type="entry name" value="FN3_dom"/>
</dbReference>
<dbReference type="KEGG" id="kra:Krad_1705"/>
<dbReference type="Pfam" id="PF25788">
    <property type="entry name" value="Ig_Rha78A_N"/>
    <property type="match status" value="1"/>
</dbReference>
<sequence length="548" mass="57948">MTLFVDTFTRTGSLSGSRTESGDGVWSNPNSSASLNGDVATLPGGSGAFLLAGTGEADLTAQVAGGNYAGIFVRGPGGLGGWRLEGYYQTYSSGSYQTQPSYTAYYTVSELTTDSYDVPNCPTIGQTMTQSQCGSSSFPSSIGGACGGSSGTGRSSYRAYLQSVQQSGTCQVYVPGSYTLYFSRLINPDGSIVWSGQTAYAPLLRLRAQGSTITAWVNGSQVATATDSNATSRARNAHGISAGADQVQFTRVSLDTLNVPPNAPLIVEPATNAVVDRTQPITLRWQFNDPDVDDRQSKFDLQYRVVGSDTWTWRPQETPTASYTVPTGTFGDSQQIQWQVRTYDAQGVVGPWSAASYFRAGTPPPAPTWTSPTNGGQIPTETFTAQWSSASQVSFEVRVSDTSGALISTTGTVTSQQRQQRLTFPENNVTRRLAVRIQAGGLWSPWATVTATVSYTAPAVTAVSVTADDVNGSIIVDLVSPAPTGTQPAVRFLDLYRRAGEGSEERVAANLPVSTVWTDWTPATGVEHAYRAVAHGANGVTSTSAPTT</sequence>
<dbReference type="AlphaFoldDB" id="A6W8Q2"/>
<feature type="compositionally biased region" description="Polar residues" evidence="1">
    <location>
        <begin position="8"/>
        <end position="19"/>
    </location>
</feature>
<evidence type="ECO:0000259" key="2">
    <source>
        <dbReference type="PROSITE" id="PS50853"/>
    </source>
</evidence>
<dbReference type="InterPro" id="IPR013783">
    <property type="entry name" value="Ig-like_fold"/>
</dbReference>
<feature type="domain" description="Fibronectin type-III" evidence="2">
    <location>
        <begin position="260"/>
        <end position="365"/>
    </location>
</feature>
<dbReference type="RefSeq" id="WP_011981670.1">
    <property type="nucleotide sequence ID" value="NC_009664.2"/>
</dbReference>
<dbReference type="EMBL" id="CP000750">
    <property type="protein sequence ID" value="ABS03191.1"/>
    <property type="molecule type" value="Genomic_DNA"/>
</dbReference>
<dbReference type="PROSITE" id="PS50853">
    <property type="entry name" value="FN3"/>
    <property type="match status" value="1"/>
</dbReference>
<evidence type="ECO:0000313" key="4">
    <source>
        <dbReference type="Proteomes" id="UP000001116"/>
    </source>
</evidence>
<protein>
    <recommendedName>
        <fullName evidence="2">Fibronectin type-III domain-containing protein</fullName>
    </recommendedName>
</protein>
<gene>
    <name evidence="3" type="ordered locus">Krad_1705</name>
</gene>
<dbReference type="Proteomes" id="UP000001116">
    <property type="component" value="Chromosome"/>
</dbReference>
<dbReference type="GO" id="GO:0005975">
    <property type="term" value="P:carbohydrate metabolic process"/>
    <property type="evidence" value="ECO:0007669"/>
    <property type="project" value="UniProtKB-ARBA"/>
</dbReference>
<dbReference type="Gene3D" id="2.60.40.10">
    <property type="entry name" value="Immunoglobulins"/>
    <property type="match status" value="1"/>
</dbReference>
<evidence type="ECO:0000313" key="3">
    <source>
        <dbReference type="EMBL" id="ABS03191.1"/>
    </source>
</evidence>
<dbReference type="eggNOG" id="ENOG503386P">
    <property type="taxonomic scope" value="Bacteria"/>
</dbReference>
<keyword evidence="4" id="KW-1185">Reference proteome</keyword>
<name>A6W8Q2_KINRD</name>
<dbReference type="Gene3D" id="2.60.120.560">
    <property type="entry name" value="Exo-inulinase, domain 1"/>
    <property type="match status" value="1"/>
</dbReference>
<organism evidence="3 4">
    <name type="scientific">Kineococcus radiotolerans (strain ATCC BAA-149 / DSM 14245 / SRS30216)</name>
    <dbReference type="NCBI Taxonomy" id="266940"/>
    <lineage>
        <taxon>Bacteria</taxon>
        <taxon>Bacillati</taxon>
        <taxon>Actinomycetota</taxon>
        <taxon>Actinomycetes</taxon>
        <taxon>Kineosporiales</taxon>
        <taxon>Kineosporiaceae</taxon>
        <taxon>Kineococcus</taxon>
    </lineage>
</organism>
<accession>A6W8Q2</accession>
<dbReference type="OrthoDB" id="1947745at2"/>
<dbReference type="STRING" id="266940.Krad_1705"/>
<reference evidence="4" key="1">
    <citation type="journal article" date="2008" name="PLoS ONE">
        <title>Survival in nuclear waste, extreme resistance, and potential applications gleaned from the genome sequence of Kineococcus radiotolerans SRS30216.</title>
        <authorList>
            <person name="Bagwell C.E."/>
            <person name="Bhat S."/>
            <person name="Hawkins G.M."/>
            <person name="Smith B.W."/>
            <person name="Biswas T."/>
            <person name="Hoover T.R."/>
            <person name="Saunders E."/>
            <person name="Han C.S."/>
            <person name="Tsodikov O.V."/>
            <person name="Shimkets L.J."/>
        </authorList>
    </citation>
    <scope>NUCLEOTIDE SEQUENCE [LARGE SCALE GENOMIC DNA]</scope>
    <source>
        <strain evidence="4">ATCC BAA-149 / DSM 14245 / SRS30216</strain>
    </source>
</reference>
<dbReference type="HOGENOM" id="CLU_496759_0_0_11"/>
<proteinExistence type="predicted"/>
<feature type="region of interest" description="Disordered" evidence="1">
    <location>
        <begin position="1"/>
        <end position="30"/>
    </location>
</feature>
<evidence type="ECO:0000256" key="1">
    <source>
        <dbReference type="SAM" id="MobiDB-lite"/>
    </source>
</evidence>